<feature type="region of interest" description="Disordered" evidence="1">
    <location>
        <begin position="218"/>
        <end position="237"/>
    </location>
</feature>
<organism evidence="2 3">
    <name type="scientific">Caerostris darwini</name>
    <dbReference type="NCBI Taxonomy" id="1538125"/>
    <lineage>
        <taxon>Eukaryota</taxon>
        <taxon>Metazoa</taxon>
        <taxon>Ecdysozoa</taxon>
        <taxon>Arthropoda</taxon>
        <taxon>Chelicerata</taxon>
        <taxon>Arachnida</taxon>
        <taxon>Araneae</taxon>
        <taxon>Araneomorphae</taxon>
        <taxon>Entelegynae</taxon>
        <taxon>Araneoidea</taxon>
        <taxon>Araneidae</taxon>
        <taxon>Caerostris</taxon>
    </lineage>
</organism>
<dbReference type="AlphaFoldDB" id="A0AAV4Q655"/>
<dbReference type="EMBL" id="BPLQ01003839">
    <property type="protein sequence ID" value="GIY03662.1"/>
    <property type="molecule type" value="Genomic_DNA"/>
</dbReference>
<comment type="caution">
    <text evidence="2">The sequence shown here is derived from an EMBL/GenBank/DDBJ whole genome shotgun (WGS) entry which is preliminary data.</text>
</comment>
<evidence type="ECO:0000313" key="3">
    <source>
        <dbReference type="Proteomes" id="UP001054837"/>
    </source>
</evidence>
<reference evidence="2 3" key="1">
    <citation type="submission" date="2021-06" db="EMBL/GenBank/DDBJ databases">
        <title>Caerostris darwini draft genome.</title>
        <authorList>
            <person name="Kono N."/>
            <person name="Arakawa K."/>
        </authorList>
    </citation>
    <scope>NUCLEOTIDE SEQUENCE [LARGE SCALE GENOMIC DNA]</scope>
</reference>
<feature type="region of interest" description="Disordered" evidence="1">
    <location>
        <begin position="1"/>
        <end position="33"/>
    </location>
</feature>
<keyword evidence="3" id="KW-1185">Reference proteome</keyword>
<evidence type="ECO:0000256" key="1">
    <source>
        <dbReference type="SAM" id="MobiDB-lite"/>
    </source>
</evidence>
<gene>
    <name evidence="2" type="ORF">CDAR_526711</name>
</gene>
<evidence type="ECO:0000313" key="2">
    <source>
        <dbReference type="EMBL" id="GIY03662.1"/>
    </source>
</evidence>
<sequence>MSQSSSGPPDVTSPESPPLFEQGIPPDSAAANNNKDAEVRMDTSQTVTAEQLSCNDFLFGHPAPIRLSDPTPEHLLYFEVLLKEAAALMVKVSKHQSAANNIKSPTWERASLTIEDCSRRIRAICTYTGIPASHLPTKKNFWKSRRQRSFNSNLQPKLRPRRLLHHLQLLLHHLLLLSYLSNQIPPRHLNNLPLPSGNLLPPMMTRRDSKKLLTRRIANGPPPHQKVPTRTQPTNFTSRNVQPAMAFSQILRQGNEEKSVGPAPQPIVAREPLSAATTNSSAPAKPSSECSLSEIFQCLMDLVRDNPSHSQIILQAFGLAKDKMRNSLNRFDMTYHLFEAYTDVLSESQFLTA</sequence>
<feature type="compositionally biased region" description="Polar residues" evidence="1">
    <location>
        <begin position="228"/>
        <end position="237"/>
    </location>
</feature>
<protein>
    <submittedName>
        <fullName evidence="2">Uncharacterized protein</fullName>
    </submittedName>
</protein>
<dbReference type="Proteomes" id="UP001054837">
    <property type="component" value="Unassembled WGS sequence"/>
</dbReference>
<accession>A0AAV4Q655</accession>
<proteinExistence type="predicted"/>
<name>A0AAV4Q655_9ARAC</name>